<reference evidence="2" key="1">
    <citation type="journal article" date="2019" name="Int. J. Syst. Evol. Microbiol.">
        <title>The Global Catalogue of Microorganisms (GCM) 10K type strain sequencing project: providing services to taxonomists for standard genome sequencing and annotation.</title>
        <authorList>
            <consortium name="The Broad Institute Genomics Platform"/>
            <consortium name="The Broad Institute Genome Sequencing Center for Infectious Disease"/>
            <person name="Wu L."/>
            <person name="Ma J."/>
        </authorList>
    </citation>
    <scope>NUCLEOTIDE SEQUENCE [LARGE SCALE GENOMIC DNA]</scope>
    <source>
        <strain evidence="2">JCM 18956</strain>
    </source>
</reference>
<protein>
    <recommendedName>
        <fullName evidence="3">Helicase</fullName>
    </recommendedName>
</protein>
<evidence type="ECO:0000313" key="1">
    <source>
        <dbReference type="EMBL" id="GAA4667821.1"/>
    </source>
</evidence>
<comment type="caution">
    <text evidence="1">The sequence shown here is derived from an EMBL/GenBank/DDBJ whole genome shotgun (WGS) entry which is preliminary data.</text>
</comment>
<keyword evidence="2" id="KW-1185">Reference proteome</keyword>
<evidence type="ECO:0000313" key="2">
    <source>
        <dbReference type="Proteomes" id="UP001501295"/>
    </source>
</evidence>
<dbReference type="RefSeq" id="WP_345373400.1">
    <property type="nucleotide sequence ID" value="NZ_BAABLM010000001.1"/>
</dbReference>
<dbReference type="Proteomes" id="UP001501295">
    <property type="component" value="Unassembled WGS sequence"/>
</dbReference>
<organism evidence="1 2">
    <name type="scientific">Frondihabitans cladoniiphilus</name>
    <dbReference type="NCBI Taxonomy" id="715785"/>
    <lineage>
        <taxon>Bacteria</taxon>
        <taxon>Bacillati</taxon>
        <taxon>Actinomycetota</taxon>
        <taxon>Actinomycetes</taxon>
        <taxon>Micrococcales</taxon>
        <taxon>Microbacteriaceae</taxon>
        <taxon>Frondihabitans</taxon>
    </lineage>
</organism>
<accession>A0ABP8VMK1</accession>
<gene>
    <name evidence="1" type="ORF">GCM10025780_07740</name>
</gene>
<proteinExistence type="predicted"/>
<sequence length="171" mass="18444">MRHPTLTEPLTLEYGTMPRAELLAALGVAGVELNPSASTLLEEAVFDRPEPGVVTLVERSVAELGLADGATLPHLFRAGVESGLVLCPLDTAPYLRLALPGQATAPDAVMSNGRAPSASLTIASPPPRADAEHPKGFYLRVVEGRPWLRGYRCDDEFRWDPEDSFVFALPR</sequence>
<evidence type="ECO:0008006" key="3">
    <source>
        <dbReference type="Google" id="ProtNLM"/>
    </source>
</evidence>
<dbReference type="EMBL" id="BAABLM010000001">
    <property type="protein sequence ID" value="GAA4667821.1"/>
    <property type="molecule type" value="Genomic_DNA"/>
</dbReference>
<name>A0ABP8VMK1_9MICO</name>